<reference evidence="3 4" key="1">
    <citation type="submission" date="2017-10" db="EMBL/GenBank/DDBJ databases">
        <title>Bifidobacterium xylocopum sp. nov. and Bifidobacterium aemilianum sp. nov., from the carpenter bee (Xylocopa violacea) digestive tract.</title>
        <authorList>
            <person name="Alberoni D."/>
            <person name="Baffoni L."/>
            <person name="Di Gioia D."/>
            <person name="Gaggia F."/>
            <person name="Biavati B."/>
        </authorList>
    </citation>
    <scope>NUCLEOTIDE SEQUENCE [LARGE SCALE GENOMIC DNA]</scope>
    <source>
        <strain evidence="3 4">XV10</strain>
    </source>
</reference>
<comment type="caution">
    <text evidence="3">The sequence shown here is derived from an EMBL/GenBank/DDBJ whole genome shotgun (WGS) entry which is preliminary data.</text>
</comment>
<feature type="region of interest" description="Disordered" evidence="1">
    <location>
        <begin position="1"/>
        <end position="24"/>
    </location>
</feature>
<organism evidence="3 4">
    <name type="scientific">Bifidobacterium aemilianum</name>
    <dbReference type="NCBI Taxonomy" id="2493120"/>
    <lineage>
        <taxon>Bacteria</taxon>
        <taxon>Bacillati</taxon>
        <taxon>Actinomycetota</taxon>
        <taxon>Actinomycetes</taxon>
        <taxon>Bifidobacteriales</taxon>
        <taxon>Bifidobacteriaceae</taxon>
        <taxon>Bifidobacterium</taxon>
    </lineage>
</organism>
<dbReference type="Proteomes" id="UP000252530">
    <property type="component" value="Unassembled WGS sequence"/>
</dbReference>
<dbReference type="OrthoDB" id="9806505at2"/>
<dbReference type="GO" id="GO:0010181">
    <property type="term" value="F:FMN binding"/>
    <property type="evidence" value="ECO:0007669"/>
    <property type="project" value="InterPro"/>
</dbReference>
<accession>A0A366K8V2</accession>
<evidence type="ECO:0000259" key="2">
    <source>
        <dbReference type="PROSITE" id="PS50902"/>
    </source>
</evidence>
<dbReference type="PANTHER" id="PTHR39201:SF1">
    <property type="entry name" value="FLAVODOXIN-LIKE DOMAIN-CONTAINING PROTEIN"/>
    <property type="match status" value="1"/>
</dbReference>
<evidence type="ECO:0000313" key="4">
    <source>
        <dbReference type="Proteomes" id="UP000252530"/>
    </source>
</evidence>
<dbReference type="AlphaFoldDB" id="A0A366K8V2"/>
<sequence length="195" mass="21266">MTARSMGRGARSDGQDTNALAGPVRSLGTGSKTLVVYFSRSGNTEEQALFASEVLSSDIYELVVSQPYPADYDMTVDRAVAEQAGRAWPQLEADDMPDIASYQLILLGHPIWNMTPANPMRSFMKEYGGRLAGKAVASFSTHAGYGSGDTQKMLKSLLPPTSVLLDNFSVEDRLAEVGRDEFRRWLLSLPASDTH</sequence>
<dbReference type="EMBL" id="PDCG01000002">
    <property type="protein sequence ID" value="RBP98165.1"/>
    <property type="molecule type" value="Genomic_DNA"/>
</dbReference>
<evidence type="ECO:0000313" key="3">
    <source>
        <dbReference type="EMBL" id="RBP98165.1"/>
    </source>
</evidence>
<dbReference type="PROSITE" id="PS50902">
    <property type="entry name" value="FLAVODOXIN_LIKE"/>
    <property type="match status" value="1"/>
</dbReference>
<keyword evidence="4" id="KW-1185">Reference proteome</keyword>
<dbReference type="Pfam" id="PF12682">
    <property type="entry name" value="Flavodoxin_4"/>
    <property type="match status" value="1"/>
</dbReference>
<protein>
    <submittedName>
        <fullName evidence="3">Flavodoxin</fullName>
    </submittedName>
</protein>
<dbReference type="InterPro" id="IPR008254">
    <property type="entry name" value="Flavodoxin/NO_synth"/>
</dbReference>
<dbReference type="PANTHER" id="PTHR39201">
    <property type="entry name" value="EXPORTED PROTEIN-RELATED"/>
    <property type="match status" value="1"/>
</dbReference>
<dbReference type="RefSeq" id="WP_113859849.1">
    <property type="nucleotide sequence ID" value="NZ_PDCG01000002.1"/>
</dbReference>
<name>A0A366K8V2_9BIFI</name>
<dbReference type="SUPFAM" id="SSF52218">
    <property type="entry name" value="Flavoproteins"/>
    <property type="match status" value="1"/>
</dbReference>
<dbReference type="InterPro" id="IPR029039">
    <property type="entry name" value="Flavoprotein-like_sf"/>
</dbReference>
<feature type="domain" description="Flavodoxin-like" evidence="2">
    <location>
        <begin position="33"/>
        <end position="190"/>
    </location>
</feature>
<evidence type="ECO:0000256" key="1">
    <source>
        <dbReference type="SAM" id="MobiDB-lite"/>
    </source>
</evidence>
<dbReference type="Gene3D" id="3.40.50.360">
    <property type="match status" value="1"/>
</dbReference>
<proteinExistence type="predicted"/>
<gene>
    <name evidence="3" type="ORF">CRD60_03195</name>
</gene>